<keyword evidence="5" id="KW-1185">Reference proteome</keyword>
<sequence>MNKQENFDYRPLISRIDNGTEEAKNTRPRWGLALARSPWHNRGLVVVFVVQSLLNIFLIVSGLYLYSRRGPSNPIFPQLTYSPVQDLVSFGVQKFYEGFGENITIYQWNPSDEVDQASEDLIAVIGISEVPRSIAEKLPNKTYPLAGSGGNYILELDVFYQLHCLNTLRMALSPDYYRRKNVTKLELSFLEPPHARHCLDVIRQSLMCNADIATYVWQWDAEDNMVKPTGNVVHTCRDFERIVDWAKGNRIRTHFDNKVHVEDDLDVPIIYA</sequence>
<name>A0A9Q5I268_SANBA</name>
<gene>
    <name evidence="4" type="ORF">A7U60_g2489</name>
</gene>
<comment type="caution">
    <text evidence="4">The sequence shown here is derived from an EMBL/GenBank/DDBJ whole genome shotgun (WGS) entry which is preliminary data.</text>
</comment>
<dbReference type="OrthoDB" id="3687641at2759"/>
<dbReference type="PANTHER" id="PTHR33365:SF4">
    <property type="entry name" value="CYCLOCHLOROTINE BIOSYNTHESIS PROTEIN O"/>
    <property type="match status" value="1"/>
</dbReference>
<dbReference type="AlphaFoldDB" id="A0A9Q5I268"/>
<feature type="transmembrane region" description="Helical" evidence="3">
    <location>
        <begin position="44"/>
        <end position="66"/>
    </location>
</feature>
<comment type="pathway">
    <text evidence="1">Mycotoxin biosynthesis.</text>
</comment>
<evidence type="ECO:0000313" key="5">
    <source>
        <dbReference type="Proteomes" id="UP000757232"/>
    </source>
</evidence>
<evidence type="ECO:0008006" key="6">
    <source>
        <dbReference type="Google" id="ProtNLM"/>
    </source>
</evidence>
<evidence type="ECO:0000256" key="3">
    <source>
        <dbReference type="SAM" id="Phobius"/>
    </source>
</evidence>
<reference evidence="4" key="1">
    <citation type="submission" date="2016-06" db="EMBL/GenBank/DDBJ databases">
        <title>Draft Genome sequence of the fungus Inonotus baumii.</title>
        <authorList>
            <person name="Zhu H."/>
            <person name="Lin W."/>
        </authorList>
    </citation>
    <scope>NUCLEOTIDE SEQUENCE</scope>
    <source>
        <strain evidence="4">821</strain>
    </source>
</reference>
<accession>A0A9Q5I268</accession>
<evidence type="ECO:0000313" key="4">
    <source>
        <dbReference type="EMBL" id="OCB90313.1"/>
    </source>
</evidence>
<dbReference type="Proteomes" id="UP000757232">
    <property type="component" value="Unassembled WGS sequence"/>
</dbReference>
<evidence type="ECO:0000256" key="1">
    <source>
        <dbReference type="ARBA" id="ARBA00004685"/>
    </source>
</evidence>
<dbReference type="Pfam" id="PF11807">
    <property type="entry name" value="UstYa"/>
    <property type="match status" value="1"/>
</dbReference>
<comment type="similarity">
    <text evidence="2">Belongs to the ustYa family.</text>
</comment>
<keyword evidence="3" id="KW-1133">Transmembrane helix</keyword>
<evidence type="ECO:0000256" key="2">
    <source>
        <dbReference type="ARBA" id="ARBA00035112"/>
    </source>
</evidence>
<dbReference type="InterPro" id="IPR021765">
    <property type="entry name" value="UstYa-like"/>
</dbReference>
<dbReference type="PANTHER" id="PTHR33365">
    <property type="entry name" value="YALI0B05434P"/>
    <property type="match status" value="1"/>
</dbReference>
<dbReference type="EMBL" id="LNZH02000136">
    <property type="protein sequence ID" value="OCB90313.1"/>
    <property type="molecule type" value="Genomic_DNA"/>
</dbReference>
<dbReference type="GO" id="GO:0043386">
    <property type="term" value="P:mycotoxin biosynthetic process"/>
    <property type="evidence" value="ECO:0007669"/>
    <property type="project" value="InterPro"/>
</dbReference>
<organism evidence="4 5">
    <name type="scientific">Sanghuangporus baumii</name>
    <name type="common">Phellinus baumii</name>
    <dbReference type="NCBI Taxonomy" id="108892"/>
    <lineage>
        <taxon>Eukaryota</taxon>
        <taxon>Fungi</taxon>
        <taxon>Dikarya</taxon>
        <taxon>Basidiomycota</taxon>
        <taxon>Agaricomycotina</taxon>
        <taxon>Agaricomycetes</taxon>
        <taxon>Hymenochaetales</taxon>
        <taxon>Hymenochaetaceae</taxon>
        <taxon>Sanghuangporus</taxon>
    </lineage>
</organism>
<proteinExistence type="inferred from homology"/>
<keyword evidence="3" id="KW-0472">Membrane</keyword>
<keyword evidence="3" id="KW-0812">Transmembrane</keyword>
<protein>
    <recommendedName>
        <fullName evidence="6">Tat pathway signal sequence</fullName>
    </recommendedName>
</protein>